<evidence type="ECO:0000256" key="1">
    <source>
        <dbReference type="ARBA" id="ARBA00010502"/>
    </source>
</evidence>
<dbReference type="EMBL" id="JACGCM010001419">
    <property type="protein sequence ID" value="KAF6155566.1"/>
    <property type="molecule type" value="Genomic_DNA"/>
</dbReference>
<organism evidence="3 4">
    <name type="scientific">Kingdonia uniflora</name>
    <dbReference type="NCBI Taxonomy" id="39325"/>
    <lineage>
        <taxon>Eukaryota</taxon>
        <taxon>Viridiplantae</taxon>
        <taxon>Streptophyta</taxon>
        <taxon>Embryophyta</taxon>
        <taxon>Tracheophyta</taxon>
        <taxon>Spermatophyta</taxon>
        <taxon>Magnoliopsida</taxon>
        <taxon>Ranunculales</taxon>
        <taxon>Circaeasteraceae</taxon>
        <taxon>Kingdonia</taxon>
    </lineage>
</organism>
<dbReference type="PANTHER" id="PTHR33565">
    <property type="entry name" value="DORMANCY-ASSOCIATED PROTEIN 1"/>
    <property type="match status" value="1"/>
</dbReference>
<gene>
    <name evidence="3" type="ORF">GIB67_004560</name>
</gene>
<comment type="similarity">
    <text evidence="1">Belongs to the DRM1/ARP family.</text>
</comment>
<dbReference type="Proteomes" id="UP000541444">
    <property type="component" value="Unassembled WGS sequence"/>
</dbReference>
<sequence length="127" mass="13593">MGLLDHLWDDTVAGPRPDKLRKYSSFNFRAIKESEVSIGKTNSGDVADESSTKVTRSIKIVRPPGNLTVGIDSPPASPASGSTPPVSPYFGGRENSKFRRRSTSDVYDRATAAGSSGPRSFGSPYDV</sequence>
<dbReference type="PANTHER" id="PTHR33565:SF1">
    <property type="entry name" value="DORMANCY-ASSOCIATED PROTEIN HOMOLOG 3"/>
    <property type="match status" value="1"/>
</dbReference>
<dbReference type="AlphaFoldDB" id="A0A7J7ML03"/>
<reference evidence="3 4" key="1">
    <citation type="journal article" date="2020" name="IScience">
        <title>Genome Sequencing of the Endangered Kingdonia uniflora (Circaeasteraceae, Ranunculales) Reveals Potential Mechanisms of Evolutionary Specialization.</title>
        <authorList>
            <person name="Sun Y."/>
            <person name="Deng T."/>
            <person name="Zhang A."/>
            <person name="Moore M.J."/>
            <person name="Landis J.B."/>
            <person name="Lin N."/>
            <person name="Zhang H."/>
            <person name="Zhang X."/>
            <person name="Huang J."/>
            <person name="Zhang X."/>
            <person name="Sun H."/>
            <person name="Wang H."/>
        </authorList>
    </citation>
    <scope>NUCLEOTIDE SEQUENCE [LARGE SCALE GENOMIC DNA]</scope>
    <source>
        <strain evidence="3">TB1705</strain>
        <tissue evidence="3">Leaf</tissue>
    </source>
</reference>
<proteinExistence type="inferred from homology"/>
<protein>
    <submittedName>
        <fullName evidence="3">Uncharacterized protein</fullName>
    </submittedName>
</protein>
<dbReference type="InterPro" id="IPR008406">
    <property type="entry name" value="DRM/ARP"/>
</dbReference>
<evidence type="ECO:0000256" key="2">
    <source>
        <dbReference type="SAM" id="MobiDB-lite"/>
    </source>
</evidence>
<accession>A0A7J7ML03</accession>
<dbReference type="OrthoDB" id="1912652at2759"/>
<feature type="compositionally biased region" description="Basic and acidic residues" evidence="2">
    <location>
        <begin position="94"/>
        <end position="108"/>
    </location>
</feature>
<feature type="region of interest" description="Disordered" evidence="2">
    <location>
        <begin position="64"/>
        <end position="127"/>
    </location>
</feature>
<keyword evidence="4" id="KW-1185">Reference proteome</keyword>
<comment type="caution">
    <text evidence="3">The sequence shown here is derived from an EMBL/GenBank/DDBJ whole genome shotgun (WGS) entry which is preliminary data.</text>
</comment>
<evidence type="ECO:0000313" key="4">
    <source>
        <dbReference type="Proteomes" id="UP000541444"/>
    </source>
</evidence>
<evidence type="ECO:0000313" key="3">
    <source>
        <dbReference type="EMBL" id="KAF6155566.1"/>
    </source>
</evidence>
<name>A0A7J7ML03_9MAGN</name>